<keyword evidence="6" id="KW-0863">Zinc-finger</keyword>
<evidence type="ECO:0000256" key="3">
    <source>
        <dbReference type="ARBA" id="ARBA00022722"/>
    </source>
</evidence>
<dbReference type="CDD" id="cd00303">
    <property type="entry name" value="retropepsin_like"/>
    <property type="match status" value="1"/>
</dbReference>
<evidence type="ECO:0000256" key="4">
    <source>
        <dbReference type="ARBA" id="ARBA00022759"/>
    </source>
</evidence>
<proteinExistence type="predicted"/>
<keyword evidence="6" id="KW-0479">Metal-binding</keyword>
<dbReference type="PROSITE" id="PS50175">
    <property type="entry name" value="ASP_PROT_RETROV"/>
    <property type="match status" value="1"/>
</dbReference>
<accession>A0A183G917</accession>
<feature type="compositionally biased region" description="Basic and acidic residues" evidence="7">
    <location>
        <begin position="562"/>
        <end position="578"/>
    </location>
</feature>
<dbReference type="SUPFAM" id="SSF50630">
    <property type="entry name" value="Acid proteases"/>
    <property type="match status" value="1"/>
</dbReference>
<evidence type="ECO:0000256" key="5">
    <source>
        <dbReference type="ARBA" id="ARBA00022801"/>
    </source>
</evidence>
<dbReference type="GO" id="GO:0004190">
    <property type="term" value="F:aspartic-type endopeptidase activity"/>
    <property type="evidence" value="ECO:0007669"/>
    <property type="project" value="InterPro"/>
</dbReference>
<dbReference type="GO" id="GO:0006508">
    <property type="term" value="P:proteolysis"/>
    <property type="evidence" value="ECO:0007669"/>
    <property type="project" value="InterPro"/>
</dbReference>
<keyword evidence="1" id="KW-0808">Transferase</keyword>
<dbReference type="InterPro" id="IPR001969">
    <property type="entry name" value="Aspartic_peptidase_AS"/>
</dbReference>
<evidence type="ECO:0000313" key="10">
    <source>
        <dbReference type="EMBL" id="VDP11491.1"/>
    </source>
</evidence>
<evidence type="ECO:0000256" key="6">
    <source>
        <dbReference type="PROSITE-ProRule" id="PRU00047"/>
    </source>
</evidence>
<dbReference type="InterPro" id="IPR036875">
    <property type="entry name" value="Znf_CCHC_sf"/>
</dbReference>
<keyword evidence="5" id="KW-0378">Hydrolase</keyword>
<dbReference type="GO" id="GO:0003676">
    <property type="term" value="F:nucleic acid binding"/>
    <property type="evidence" value="ECO:0007669"/>
    <property type="project" value="InterPro"/>
</dbReference>
<evidence type="ECO:0000313" key="12">
    <source>
        <dbReference type="WBParaSite" id="HPBE_0001840901-mRNA-1"/>
    </source>
</evidence>
<dbReference type="SMART" id="SM00343">
    <property type="entry name" value="ZnF_C2HC"/>
    <property type="match status" value="1"/>
</dbReference>
<evidence type="ECO:0000259" key="8">
    <source>
        <dbReference type="PROSITE" id="PS50158"/>
    </source>
</evidence>
<organism evidence="11 12">
    <name type="scientific">Heligmosomoides polygyrus</name>
    <name type="common">Parasitic roundworm</name>
    <dbReference type="NCBI Taxonomy" id="6339"/>
    <lineage>
        <taxon>Eukaryota</taxon>
        <taxon>Metazoa</taxon>
        <taxon>Ecdysozoa</taxon>
        <taxon>Nematoda</taxon>
        <taxon>Chromadorea</taxon>
        <taxon>Rhabditida</taxon>
        <taxon>Rhabditina</taxon>
        <taxon>Rhabditomorpha</taxon>
        <taxon>Strongyloidea</taxon>
        <taxon>Heligmosomidae</taxon>
        <taxon>Heligmosomoides</taxon>
    </lineage>
</organism>
<dbReference type="InterPro" id="IPR050951">
    <property type="entry name" value="Retrovirus_Pol_polyprotein"/>
</dbReference>
<accession>A0A3P8ALR1</accession>
<dbReference type="PANTHER" id="PTHR37984">
    <property type="entry name" value="PROTEIN CBG26694"/>
    <property type="match status" value="1"/>
</dbReference>
<dbReference type="PANTHER" id="PTHR37984:SF5">
    <property type="entry name" value="PROTEIN NYNRIN-LIKE"/>
    <property type="match status" value="1"/>
</dbReference>
<dbReference type="SUPFAM" id="SSF57756">
    <property type="entry name" value="Retrovirus zinc finger-like domains"/>
    <property type="match status" value="1"/>
</dbReference>
<dbReference type="PROSITE" id="PS50158">
    <property type="entry name" value="ZF_CCHC"/>
    <property type="match status" value="1"/>
</dbReference>
<keyword evidence="4" id="KW-0255">Endonuclease</keyword>
<keyword evidence="11" id="KW-1185">Reference proteome</keyword>
<name>A0A183G917_HELPZ</name>
<keyword evidence="3" id="KW-0540">Nuclease</keyword>
<dbReference type="EMBL" id="UZAH01030671">
    <property type="protein sequence ID" value="VDP11491.1"/>
    <property type="molecule type" value="Genomic_DNA"/>
</dbReference>
<dbReference type="PROSITE" id="PS00141">
    <property type="entry name" value="ASP_PROTEASE"/>
    <property type="match status" value="1"/>
</dbReference>
<dbReference type="GO" id="GO:0008270">
    <property type="term" value="F:zinc ion binding"/>
    <property type="evidence" value="ECO:0007669"/>
    <property type="project" value="UniProtKB-KW"/>
</dbReference>
<dbReference type="GO" id="GO:0016779">
    <property type="term" value="F:nucleotidyltransferase activity"/>
    <property type="evidence" value="ECO:0007669"/>
    <property type="project" value="UniProtKB-KW"/>
</dbReference>
<evidence type="ECO:0000259" key="9">
    <source>
        <dbReference type="PROSITE" id="PS50175"/>
    </source>
</evidence>
<gene>
    <name evidence="10" type="ORF">HPBE_LOCUS18408</name>
</gene>
<feature type="domain" description="Peptidase A2" evidence="9">
    <location>
        <begin position="353"/>
        <end position="367"/>
    </location>
</feature>
<reference evidence="12" key="2">
    <citation type="submission" date="2019-09" db="UniProtKB">
        <authorList>
            <consortium name="WormBaseParasite"/>
        </authorList>
    </citation>
    <scope>IDENTIFICATION</scope>
</reference>
<protein>
    <submittedName>
        <fullName evidence="12">CCHC-type domain-containing protein</fullName>
    </submittedName>
</protein>
<dbReference type="InterPro" id="IPR001995">
    <property type="entry name" value="Peptidase_A2_cat"/>
</dbReference>
<feature type="domain" description="CCHC-type" evidence="8">
    <location>
        <begin position="271"/>
        <end position="286"/>
    </location>
</feature>
<evidence type="ECO:0000256" key="1">
    <source>
        <dbReference type="ARBA" id="ARBA00022679"/>
    </source>
</evidence>
<dbReference type="GO" id="GO:0005737">
    <property type="term" value="C:cytoplasm"/>
    <property type="evidence" value="ECO:0007669"/>
    <property type="project" value="UniProtKB-ARBA"/>
</dbReference>
<evidence type="ECO:0000256" key="7">
    <source>
        <dbReference type="SAM" id="MobiDB-lite"/>
    </source>
</evidence>
<dbReference type="InterPro" id="IPR001878">
    <property type="entry name" value="Znf_CCHC"/>
</dbReference>
<dbReference type="WBParaSite" id="HPBE_0001840901-mRNA-1">
    <property type="protein sequence ID" value="HPBE_0001840901-mRNA-1"/>
    <property type="gene ID" value="HPBE_0001840901"/>
</dbReference>
<evidence type="ECO:0000313" key="11">
    <source>
        <dbReference type="Proteomes" id="UP000050761"/>
    </source>
</evidence>
<reference evidence="10 11" key="1">
    <citation type="submission" date="2018-11" db="EMBL/GenBank/DDBJ databases">
        <authorList>
            <consortium name="Pathogen Informatics"/>
        </authorList>
    </citation>
    <scope>NUCLEOTIDE SEQUENCE [LARGE SCALE GENOMIC DNA]</scope>
</reference>
<keyword evidence="2" id="KW-0548">Nucleotidyltransferase</keyword>
<dbReference type="OrthoDB" id="3863715at2759"/>
<dbReference type="AlphaFoldDB" id="A0A183G917"/>
<evidence type="ECO:0000256" key="2">
    <source>
        <dbReference type="ARBA" id="ARBA00022695"/>
    </source>
</evidence>
<dbReference type="GO" id="GO:0004519">
    <property type="term" value="F:endonuclease activity"/>
    <property type="evidence" value="ECO:0007669"/>
    <property type="project" value="UniProtKB-KW"/>
</dbReference>
<keyword evidence="6" id="KW-0862">Zinc</keyword>
<feature type="region of interest" description="Disordered" evidence="7">
    <location>
        <begin position="196"/>
        <end position="220"/>
    </location>
</feature>
<dbReference type="Gene3D" id="4.10.60.10">
    <property type="entry name" value="Zinc finger, CCHC-type"/>
    <property type="match status" value="1"/>
</dbReference>
<feature type="compositionally biased region" description="Polar residues" evidence="7">
    <location>
        <begin position="25"/>
        <end position="36"/>
    </location>
</feature>
<feature type="region of interest" description="Disordered" evidence="7">
    <location>
        <begin position="1"/>
        <end position="67"/>
    </location>
</feature>
<dbReference type="Pfam" id="PF00098">
    <property type="entry name" value="zf-CCHC"/>
    <property type="match status" value="1"/>
</dbReference>
<dbReference type="Gene3D" id="2.40.70.10">
    <property type="entry name" value="Acid Proteases"/>
    <property type="match status" value="1"/>
</dbReference>
<dbReference type="GO" id="GO:0019899">
    <property type="term" value="F:enzyme binding"/>
    <property type="evidence" value="ECO:0007669"/>
    <property type="project" value="UniProtKB-ARBA"/>
</dbReference>
<feature type="region of interest" description="Disordered" evidence="7">
    <location>
        <begin position="562"/>
        <end position="582"/>
    </location>
</feature>
<dbReference type="InterPro" id="IPR021109">
    <property type="entry name" value="Peptidase_aspartic_dom_sf"/>
</dbReference>
<sequence>MLLDSPTMDTQAATEPVQEPRGSGERQNMAQSSQYTEEMLLDSPTMDTQAATEPVQEPRGSGERQNVQQLADQIRELGRPQPQTPATLSAHEGLVGAINMLERFDDWDAHVLLAYAKRRVDKERGADHVFCGHRCAYSHCESSSEKVVSLQKAEILFTQLAHWHGSYSLSEAIETSRNEEAYDNVKRAALRLERNRAAAQERAQGRAHQGTTGGNRPANKTVRFENMNRSDHRFHPREGNRNYLGTRQDAVKPQSETPVLRAAGERSKAECYKCGSKGHFARECRSQLRQETTGNPRPRPLSNVRQDRRQGGAFSAWVDTLVCTLVNDDRLKGTEGLFGPRSEATVTMMNKEVTALLDTGSETSIIPITLFRKVRQQGVDLDEYVETIPTANAVVRNASGAAMNFLGAVRMHVTLNNETRPVSFYIGKGMGEVVILGTNALEQFHIRLVSEGNSNQQESGAVVKERAFIPPHSSNTVELLTKEKPGDYFLCSKDPCIASLICTVKDDGTATVSVLNRSNEAKVLRRGDVVGSWSNEEWIPTQGWETGTNMLEGGTREEIDDQKRATDCNRSGGRESKARNRVKASRKDIRHCSCHLVLRSSADGKVSVSGCFGHVGHKIVGNPAVEDQVPASSVTEAQIRQDER</sequence>
<dbReference type="Proteomes" id="UP000050761">
    <property type="component" value="Unassembled WGS sequence"/>
</dbReference>